<protein>
    <recommendedName>
        <fullName evidence="4">Holin</fullName>
    </recommendedName>
</protein>
<sequence length="108" mass="10810">MSSLTLNSVAAGSAVGTLLPLLTAIVQRPQWSVRAKQIVAVAMALAAGVVTVASVGGLDQFQHGLPTLGTIATVLAASQSTYDLIWKPTRIAPAIESATSPKAGSAAG</sequence>
<dbReference type="OrthoDB" id="4255916at2"/>
<name>A0A2S1T213_9ACTN</name>
<gene>
    <name evidence="2" type="ORF">DDW44_30650</name>
</gene>
<organism evidence="2 3">
    <name type="scientific">Streptomyces tirandamycinicus</name>
    <dbReference type="NCBI Taxonomy" id="2174846"/>
    <lineage>
        <taxon>Bacteria</taxon>
        <taxon>Bacillati</taxon>
        <taxon>Actinomycetota</taxon>
        <taxon>Actinomycetes</taxon>
        <taxon>Kitasatosporales</taxon>
        <taxon>Streptomycetaceae</taxon>
        <taxon>Streptomyces</taxon>
    </lineage>
</organism>
<reference evidence="2 3" key="1">
    <citation type="submission" date="2018-05" db="EMBL/GenBank/DDBJ databases">
        <title>Complete genome sequence of sponge-derived Streptomyces sp. HNM0039.</title>
        <authorList>
            <person name="Huang X."/>
            <person name="Zhou S."/>
        </authorList>
    </citation>
    <scope>NUCLEOTIDE SEQUENCE [LARGE SCALE GENOMIC DNA]</scope>
    <source>
        <strain evidence="2 3">HNM0039</strain>
    </source>
</reference>
<dbReference type="KEGG" id="stir:DDW44_30650"/>
<dbReference type="AlphaFoldDB" id="A0A2S1T213"/>
<keyword evidence="1" id="KW-0812">Transmembrane</keyword>
<accession>A0A2S1T213</accession>
<proteinExistence type="predicted"/>
<dbReference type="RefSeq" id="WP_108908546.1">
    <property type="nucleotide sequence ID" value="NZ_CP029188.1"/>
</dbReference>
<evidence type="ECO:0008006" key="4">
    <source>
        <dbReference type="Google" id="ProtNLM"/>
    </source>
</evidence>
<evidence type="ECO:0000313" key="3">
    <source>
        <dbReference type="Proteomes" id="UP000244900"/>
    </source>
</evidence>
<evidence type="ECO:0000313" key="2">
    <source>
        <dbReference type="EMBL" id="AWI32678.1"/>
    </source>
</evidence>
<feature type="transmembrane region" description="Helical" evidence="1">
    <location>
        <begin position="38"/>
        <end position="58"/>
    </location>
</feature>
<keyword evidence="1" id="KW-1133">Transmembrane helix</keyword>
<dbReference type="EMBL" id="CP029188">
    <property type="protein sequence ID" value="AWI32678.1"/>
    <property type="molecule type" value="Genomic_DNA"/>
</dbReference>
<evidence type="ECO:0000256" key="1">
    <source>
        <dbReference type="SAM" id="Phobius"/>
    </source>
</evidence>
<keyword evidence="1" id="KW-0472">Membrane</keyword>
<keyword evidence="3" id="KW-1185">Reference proteome</keyword>
<feature type="transmembrane region" description="Helical" evidence="1">
    <location>
        <begin position="6"/>
        <end position="26"/>
    </location>
</feature>
<dbReference type="Proteomes" id="UP000244900">
    <property type="component" value="Chromosome"/>
</dbReference>